<dbReference type="Proteomes" id="UP001598201">
    <property type="component" value="Unassembled WGS sequence"/>
</dbReference>
<dbReference type="EMBL" id="JBHUCJ010000128">
    <property type="protein sequence ID" value="MFD3226997.1"/>
    <property type="molecule type" value="Genomic_DNA"/>
</dbReference>
<dbReference type="RefSeq" id="WP_379672384.1">
    <property type="nucleotide sequence ID" value="NZ_JBHUCJ010000128.1"/>
</dbReference>
<evidence type="ECO:0000313" key="1">
    <source>
        <dbReference type="EMBL" id="MFD3226997.1"/>
    </source>
</evidence>
<organism evidence="1 2">
    <name type="scientific">Rahnella sp. (strain Y9602)</name>
    <dbReference type="NCBI Taxonomy" id="2703885"/>
    <lineage>
        <taxon>Bacteria</taxon>
        <taxon>Pseudomonadati</taxon>
        <taxon>Pseudomonadota</taxon>
        <taxon>Gammaproteobacteria</taxon>
        <taxon>Enterobacterales</taxon>
        <taxon>Yersiniaceae</taxon>
        <taxon>Rahnella</taxon>
    </lineage>
</organism>
<proteinExistence type="predicted"/>
<keyword evidence="2" id="KW-1185">Reference proteome</keyword>
<evidence type="ECO:0000313" key="2">
    <source>
        <dbReference type="Proteomes" id="UP001598201"/>
    </source>
</evidence>
<name>A0ABW6CGG7_RAHSY</name>
<reference evidence="1 2" key="1">
    <citation type="submission" date="2024-09" db="EMBL/GenBank/DDBJ databases">
        <title>Genomes of Rahnella.</title>
        <authorList>
            <person name="Mnguni F.C."/>
            <person name="Shin G.Y."/>
            <person name="Coutinho T."/>
        </authorList>
    </citation>
    <scope>NUCLEOTIDE SEQUENCE [LARGE SCALE GENOMIC DNA]</scope>
    <source>
        <strain evidence="1 2">20WA0057</strain>
    </source>
</reference>
<sequence>MSQEAAAVWGWINSMKMRSGDFVDYRAFNTWCANEHLATAIDFIPVMDELVNLGNLLDKNVPGNERSWNYWVA</sequence>
<gene>
    <name evidence="1" type="ORF">ACFPK4_26005</name>
</gene>
<accession>A0ABW6CGG7</accession>
<protein>
    <submittedName>
        <fullName evidence="1">Uncharacterized protein</fullName>
    </submittedName>
</protein>
<comment type="caution">
    <text evidence="1">The sequence shown here is derived from an EMBL/GenBank/DDBJ whole genome shotgun (WGS) entry which is preliminary data.</text>
</comment>